<sequence length="141" mass="16109">MLKFAVLCFLVIMASTSAEQCGDQVCGAGTCCAEYPEMHCKRVGQLYDICVDAQATKDSGNHLFFCPCDEGMYCDMNSWSCQKKLLADQNDFVYGSMLNMFRRCGNRRHNGFVFQQALHLVNLFFFNKFTLMLVFKIVIFL</sequence>
<proteinExistence type="inferred from homology"/>
<keyword evidence="4" id="KW-1015">Disulfide bond</keyword>
<dbReference type="EMBL" id="HAHJ01000255">
    <property type="protein sequence ID" value="SNX35239.1"/>
    <property type="molecule type" value="Transcribed_RNA"/>
</dbReference>
<feature type="signal peptide" evidence="5">
    <location>
        <begin position="1"/>
        <end position="18"/>
    </location>
</feature>
<evidence type="ECO:0000256" key="5">
    <source>
        <dbReference type="SAM" id="SignalP"/>
    </source>
</evidence>
<name>A0A4Q8K736_HADCE</name>
<feature type="chain" id="PRO_5021023345" evidence="5">
    <location>
        <begin position="19"/>
        <end position="141"/>
    </location>
</feature>
<organism evidence="6">
    <name type="scientific">Hadronyche cerberea</name>
    <name type="common">Southern tree funnel-web spider</name>
    <dbReference type="NCBI Taxonomy" id="1107879"/>
    <lineage>
        <taxon>Eukaryota</taxon>
        <taxon>Metazoa</taxon>
        <taxon>Ecdysozoa</taxon>
        <taxon>Arthropoda</taxon>
        <taxon>Chelicerata</taxon>
        <taxon>Arachnida</taxon>
        <taxon>Araneae</taxon>
        <taxon>Mygalomorphae</taxon>
        <taxon>Avicularoidea</taxon>
        <taxon>Hexathelidae</taxon>
        <taxon>Hadronyche</taxon>
    </lineage>
</organism>
<comment type="subcellular location">
    <subcellularLocation>
        <location evidence="1">Secreted</location>
    </subcellularLocation>
</comment>
<reference evidence="6" key="1">
    <citation type="submission" date="2017-05" db="EMBL/GenBank/DDBJ databases">
        <authorList>
            <person name="QRISCLOUD D."/>
        </authorList>
    </citation>
    <scope>NUCLEOTIDE SEQUENCE</scope>
</reference>
<evidence type="ECO:0000256" key="2">
    <source>
        <dbReference type="ARBA" id="ARBA00009099"/>
    </source>
</evidence>
<reference evidence="6" key="2">
    <citation type="submission" date="2019-05" db="EMBL/GenBank/DDBJ databases">
        <title>Unravelling the molecular evolution of spider venoms.</title>
        <authorList>
            <person name="Pineda S."/>
        </authorList>
    </citation>
    <scope>NUCLEOTIDE SEQUENCE</scope>
</reference>
<comment type="similarity">
    <text evidence="2">Belongs to the MIT-like AcTx family.</text>
</comment>
<evidence type="ECO:0000256" key="3">
    <source>
        <dbReference type="ARBA" id="ARBA00022525"/>
    </source>
</evidence>
<evidence type="ECO:0000256" key="4">
    <source>
        <dbReference type="ARBA" id="ARBA00023157"/>
    </source>
</evidence>
<dbReference type="Gene3D" id="2.10.80.10">
    <property type="entry name" value="Lipase, subunit A"/>
    <property type="match status" value="1"/>
</dbReference>
<dbReference type="GO" id="GO:0005576">
    <property type="term" value="C:extracellular region"/>
    <property type="evidence" value="ECO:0007669"/>
    <property type="project" value="UniProtKB-SubCell"/>
</dbReference>
<dbReference type="AlphaFoldDB" id="A0A4Q8K736"/>
<dbReference type="InterPro" id="IPR020202">
    <property type="entry name" value="Atracotoxin"/>
</dbReference>
<dbReference type="Pfam" id="PF17556">
    <property type="entry name" value="MIT_LIKE_ACTX"/>
    <property type="match status" value="1"/>
</dbReference>
<accession>A0A4Q8K736</accession>
<keyword evidence="5" id="KW-0732">Signal</keyword>
<evidence type="ECO:0000256" key="1">
    <source>
        <dbReference type="ARBA" id="ARBA00004613"/>
    </source>
</evidence>
<keyword evidence="3" id="KW-0964">Secreted</keyword>
<evidence type="ECO:0000313" key="6">
    <source>
        <dbReference type="EMBL" id="SNX35239.1"/>
    </source>
</evidence>
<protein>
    <submittedName>
        <fullName evidence="6">U25-Hexatoxin-Hc1bf_1</fullName>
    </submittedName>
</protein>